<evidence type="ECO:0000256" key="7">
    <source>
        <dbReference type="ARBA" id="ARBA00022723"/>
    </source>
</evidence>
<sequence length="317" mass="35775">MELLFLVLLSPLTVKAAADGEKEWCYQSQKCALPACAEPRAWKTVNEECGKKYQSPINIVTNKVEYKGDLKPFIFEEYDTTQKSSPWTIENNGHTVKVSLSGSAKIGAGGLQNKYKAMEFHFHWGSNLTEGYSPGSEHSIDGERYAMELHIVHIKESFSTTTEAVKDEEGLAVLGFFINIGAENENYASLIKKLNEIVSKGNKTTMEPLRLDSLIPDEENLKSYYRYRGSLTTPNCNEAVIWTIFKAPITLSESQVKNFCELYFNEHNTLQMTDNFRPVQPLNDRIVYNSDVSVIQAPAKAVLGIPTFIYLMILLFQ</sequence>
<dbReference type="InterPro" id="IPR001148">
    <property type="entry name" value="CA_dom"/>
</dbReference>
<comment type="similarity">
    <text evidence="3 17">Belongs to the alpha-carbonic anhydrase family.</text>
</comment>
<dbReference type="InterPro" id="IPR023561">
    <property type="entry name" value="Carbonic_anhydrase_a-class"/>
</dbReference>
<evidence type="ECO:0000313" key="20">
    <source>
        <dbReference type="Proteomes" id="UP000694393"/>
    </source>
</evidence>
<evidence type="ECO:0000256" key="11">
    <source>
        <dbReference type="ARBA" id="ARBA00023157"/>
    </source>
</evidence>
<keyword evidence="6" id="KW-0336">GPI-anchor</keyword>
<evidence type="ECO:0000256" key="5">
    <source>
        <dbReference type="ARBA" id="ARBA00022475"/>
    </source>
</evidence>
<dbReference type="PANTHER" id="PTHR18952">
    <property type="entry name" value="CARBONIC ANHYDRASE"/>
    <property type="match status" value="1"/>
</dbReference>
<evidence type="ECO:0000256" key="16">
    <source>
        <dbReference type="ARBA" id="ARBA00049061"/>
    </source>
</evidence>
<comment type="catalytic activity">
    <reaction evidence="16">
        <text>hydrogencarbonate + H(+) = CO2 + H2O</text>
        <dbReference type="Rhea" id="RHEA:10748"/>
        <dbReference type="ChEBI" id="CHEBI:15377"/>
        <dbReference type="ChEBI" id="CHEBI:15378"/>
        <dbReference type="ChEBI" id="CHEBI:16526"/>
        <dbReference type="ChEBI" id="CHEBI:17544"/>
        <dbReference type="EC" id="4.2.1.1"/>
    </reaction>
    <physiologicalReaction direction="left-to-right" evidence="16">
        <dbReference type="Rhea" id="RHEA:10749"/>
    </physiologicalReaction>
    <physiologicalReaction direction="right-to-left" evidence="16">
        <dbReference type="Rhea" id="RHEA:10750"/>
    </physiologicalReaction>
</comment>
<dbReference type="Ensembl" id="ENSPCET00000020918.1">
    <property type="protein sequence ID" value="ENSPCEP00000020227.1"/>
    <property type="gene ID" value="ENSPCEG00000015654.1"/>
</dbReference>
<feature type="chain" id="PRO_5034880885" description="Carbonic anhydrase" evidence="17">
    <location>
        <begin position="19"/>
        <end position="317"/>
    </location>
</feature>
<keyword evidence="9 17" id="KW-0862">Zinc</keyword>
<dbReference type="PROSITE" id="PS51144">
    <property type="entry name" value="ALPHA_CA_2"/>
    <property type="match status" value="1"/>
</dbReference>
<reference evidence="19" key="1">
    <citation type="submission" date="2025-08" db="UniProtKB">
        <authorList>
            <consortium name="Ensembl"/>
        </authorList>
    </citation>
    <scope>IDENTIFICATION</scope>
</reference>
<feature type="domain" description="Alpha-carbonic anhydrase" evidence="18">
    <location>
        <begin position="22"/>
        <end position="291"/>
    </location>
</feature>
<feature type="signal peptide" evidence="17">
    <location>
        <begin position="1"/>
        <end position="18"/>
    </location>
</feature>
<keyword evidence="20" id="KW-1185">Reference proteome</keyword>
<evidence type="ECO:0000256" key="15">
    <source>
        <dbReference type="ARBA" id="ARBA00045603"/>
    </source>
</evidence>
<evidence type="ECO:0000256" key="4">
    <source>
        <dbReference type="ARBA" id="ARBA00011736"/>
    </source>
</evidence>
<organism evidence="19 20">
    <name type="scientific">Pelusios castaneus</name>
    <name type="common">West African mud turtle</name>
    <dbReference type="NCBI Taxonomy" id="367368"/>
    <lineage>
        <taxon>Eukaryota</taxon>
        <taxon>Metazoa</taxon>
        <taxon>Chordata</taxon>
        <taxon>Craniata</taxon>
        <taxon>Vertebrata</taxon>
        <taxon>Euteleostomi</taxon>
        <taxon>Archelosauria</taxon>
        <taxon>Testudinata</taxon>
        <taxon>Testudines</taxon>
        <taxon>Pleurodira</taxon>
        <taxon>Pelomedusidae</taxon>
        <taxon>Pelusios</taxon>
    </lineage>
</organism>
<evidence type="ECO:0000313" key="19">
    <source>
        <dbReference type="Ensembl" id="ENSPCEP00000020227.1"/>
    </source>
</evidence>
<dbReference type="PROSITE" id="PS00162">
    <property type="entry name" value="ALPHA_CA_1"/>
    <property type="match status" value="1"/>
</dbReference>
<dbReference type="GO" id="GO:0005886">
    <property type="term" value="C:plasma membrane"/>
    <property type="evidence" value="ECO:0007669"/>
    <property type="project" value="UniProtKB-SubCell"/>
</dbReference>
<dbReference type="Gene3D" id="3.10.200.10">
    <property type="entry name" value="Alpha carbonic anhydrase"/>
    <property type="match status" value="1"/>
</dbReference>
<keyword evidence="10" id="KW-0472">Membrane</keyword>
<dbReference type="AlphaFoldDB" id="A0A8C8VN45"/>
<proteinExistence type="inferred from homology"/>
<dbReference type="InterPro" id="IPR041874">
    <property type="entry name" value="CA4/CA15"/>
</dbReference>
<evidence type="ECO:0000256" key="9">
    <source>
        <dbReference type="ARBA" id="ARBA00022833"/>
    </source>
</evidence>
<keyword evidence="11" id="KW-1015">Disulfide bond</keyword>
<evidence type="ECO:0000256" key="2">
    <source>
        <dbReference type="ARBA" id="ARBA00004609"/>
    </source>
</evidence>
<accession>A0A8C8VN45</accession>
<dbReference type="GO" id="GO:0098552">
    <property type="term" value="C:side of membrane"/>
    <property type="evidence" value="ECO:0007669"/>
    <property type="project" value="UniProtKB-KW"/>
</dbReference>
<keyword evidence="14" id="KW-0449">Lipoprotein</keyword>
<keyword evidence="8 17" id="KW-0732">Signal</keyword>
<dbReference type="InterPro" id="IPR036398">
    <property type="entry name" value="CA_dom_sf"/>
</dbReference>
<evidence type="ECO:0000256" key="13">
    <source>
        <dbReference type="ARBA" id="ARBA00023239"/>
    </source>
</evidence>
<keyword evidence="5" id="KW-1003">Cell membrane</keyword>
<dbReference type="EC" id="4.2.1.1" evidence="17"/>
<name>A0A8C8VN45_9SAUR</name>
<dbReference type="CDD" id="cd03117">
    <property type="entry name" value="alpha_CA_IV_XV_like"/>
    <property type="match status" value="1"/>
</dbReference>
<dbReference type="SMART" id="SM01057">
    <property type="entry name" value="Carb_anhydrase"/>
    <property type="match status" value="1"/>
</dbReference>
<comment type="subunit">
    <text evidence="4">Interacts with SLC4A4.</text>
</comment>
<reference evidence="19" key="2">
    <citation type="submission" date="2025-09" db="UniProtKB">
        <authorList>
            <consortium name="Ensembl"/>
        </authorList>
    </citation>
    <scope>IDENTIFICATION</scope>
</reference>
<dbReference type="Pfam" id="PF00194">
    <property type="entry name" value="Carb_anhydrase"/>
    <property type="match status" value="1"/>
</dbReference>
<evidence type="ECO:0000256" key="6">
    <source>
        <dbReference type="ARBA" id="ARBA00022622"/>
    </source>
</evidence>
<keyword evidence="7 17" id="KW-0479">Metal-binding</keyword>
<comment type="function">
    <text evidence="15">Catalyzes the reversible hydration of carbon dioxide into bicarbonate and protons and thus is essential to maintaining intracellular and extracellular pH. May stimulate the sodium/bicarbonate transporter activity of SLC4A4 that acts in pH homeostasis. It is essential for acid overload removal from the retina and retina epithelium, and acid release in the choriocapillaris in the choroid.</text>
</comment>
<evidence type="ECO:0000256" key="12">
    <source>
        <dbReference type="ARBA" id="ARBA00023180"/>
    </source>
</evidence>
<evidence type="ECO:0000256" key="14">
    <source>
        <dbReference type="ARBA" id="ARBA00023288"/>
    </source>
</evidence>
<comment type="subcellular location">
    <subcellularLocation>
        <location evidence="2">Cell membrane</location>
        <topology evidence="2">Lipid-anchor</topology>
        <topology evidence="2">GPI-anchor</topology>
    </subcellularLocation>
</comment>
<keyword evidence="12" id="KW-0325">Glycoprotein</keyword>
<evidence type="ECO:0000256" key="8">
    <source>
        <dbReference type="ARBA" id="ARBA00022729"/>
    </source>
</evidence>
<comment type="function">
    <text evidence="17">Reversible hydration of carbon dioxide.</text>
</comment>
<keyword evidence="13 17" id="KW-0456">Lyase</keyword>
<evidence type="ECO:0000256" key="17">
    <source>
        <dbReference type="RuleBase" id="RU367011"/>
    </source>
</evidence>
<dbReference type="Proteomes" id="UP000694393">
    <property type="component" value="Unplaced"/>
</dbReference>
<dbReference type="GO" id="GO:0004089">
    <property type="term" value="F:carbonate dehydratase activity"/>
    <property type="evidence" value="ECO:0007669"/>
    <property type="project" value="UniProtKB-UniRule"/>
</dbReference>
<evidence type="ECO:0000259" key="18">
    <source>
        <dbReference type="PROSITE" id="PS51144"/>
    </source>
</evidence>
<dbReference type="FunFam" id="3.10.200.10:FF:000003">
    <property type="entry name" value="Carbonic anhydrase 12"/>
    <property type="match status" value="1"/>
</dbReference>
<dbReference type="PANTHER" id="PTHR18952:SF95">
    <property type="entry name" value="CARBONIC ANHYDRASE 4"/>
    <property type="match status" value="1"/>
</dbReference>
<dbReference type="GO" id="GO:0008270">
    <property type="term" value="F:zinc ion binding"/>
    <property type="evidence" value="ECO:0007669"/>
    <property type="project" value="UniProtKB-UniRule"/>
</dbReference>
<dbReference type="SUPFAM" id="SSF51069">
    <property type="entry name" value="Carbonic anhydrase"/>
    <property type="match status" value="1"/>
</dbReference>
<evidence type="ECO:0000256" key="10">
    <source>
        <dbReference type="ARBA" id="ARBA00023136"/>
    </source>
</evidence>
<comment type="cofactor">
    <cofactor evidence="1 17">
        <name>Zn(2+)</name>
        <dbReference type="ChEBI" id="CHEBI:29105"/>
    </cofactor>
</comment>
<dbReference type="InterPro" id="IPR018338">
    <property type="entry name" value="Carbonic_anhydrase_a-class_CS"/>
</dbReference>
<evidence type="ECO:0000256" key="1">
    <source>
        <dbReference type="ARBA" id="ARBA00001947"/>
    </source>
</evidence>
<evidence type="ECO:0000256" key="3">
    <source>
        <dbReference type="ARBA" id="ARBA00010718"/>
    </source>
</evidence>
<protein>
    <recommendedName>
        <fullName evidence="17">Carbonic anhydrase</fullName>
        <ecNumber evidence="17">4.2.1.1</ecNumber>
    </recommendedName>
</protein>